<feature type="compositionally biased region" description="Acidic residues" evidence="1">
    <location>
        <begin position="820"/>
        <end position="831"/>
    </location>
</feature>
<dbReference type="InterPro" id="IPR052842">
    <property type="entry name" value="ER_Co-chaperone"/>
</dbReference>
<dbReference type="PANTHER" id="PTHR45184">
    <property type="entry name" value="DNAJ PROTEIN ERDJ3A"/>
    <property type="match status" value="1"/>
</dbReference>
<feature type="compositionally biased region" description="Basic and acidic residues" evidence="1">
    <location>
        <begin position="832"/>
        <end position="847"/>
    </location>
</feature>
<reference evidence="4" key="1">
    <citation type="submission" date="2021-01" db="EMBL/GenBank/DDBJ databases">
        <authorList>
            <person name="Corre E."/>
            <person name="Pelletier E."/>
            <person name="Niang G."/>
            <person name="Scheremetjew M."/>
            <person name="Finn R."/>
            <person name="Kale V."/>
            <person name="Holt S."/>
            <person name="Cochrane G."/>
            <person name="Meng A."/>
            <person name="Brown T."/>
            <person name="Cohen L."/>
        </authorList>
    </citation>
    <scope>NUCLEOTIDE SEQUENCE</scope>
    <source>
        <strain evidence="4">GSBS06</strain>
    </source>
</reference>
<feature type="region of interest" description="Disordered" evidence="1">
    <location>
        <begin position="813"/>
        <end position="882"/>
    </location>
</feature>
<dbReference type="EMBL" id="HBIN01013753">
    <property type="protein sequence ID" value="CAE0440256.1"/>
    <property type="molecule type" value="Transcribed_RNA"/>
</dbReference>
<dbReference type="AlphaFoldDB" id="A0A6S8D713"/>
<feature type="compositionally biased region" description="Basic residues" evidence="1">
    <location>
        <begin position="855"/>
        <end position="882"/>
    </location>
</feature>
<organism evidence="4">
    <name type="scientific">Aplanochytrium stocchinoi</name>
    <dbReference type="NCBI Taxonomy" id="215587"/>
    <lineage>
        <taxon>Eukaryota</taxon>
        <taxon>Sar</taxon>
        <taxon>Stramenopiles</taxon>
        <taxon>Bigyra</taxon>
        <taxon>Labyrinthulomycetes</taxon>
        <taxon>Thraustochytrida</taxon>
        <taxon>Thraustochytriidae</taxon>
        <taxon>Aplanochytrium</taxon>
    </lineage>
</organism>
<feature type="compositionally biased region" description="Polar residues" evidence="1">
    <location>
        <begin position="649"/>
        <end position="658"/>
    </location>
</feature>
<evidence type="ECO:0000256" key="2">
    <source>
        <dbReference type="SAM" id="SignalP"/>
    </source>
</evidence>
<keyword evidence="2" id="KW-0732">Signal</keyword>
<evidence type="ECO:0000256" key="1">
    <source>
        <dbReference type="SAM" id="MobiDB-lite"/>
    </source>
</evidence>
<sequence>MTGRKNTCVILCMVTLLLAGALENSLVYGEEVDFDTDREETIEDVDVTIEEEQPESEFGSLEWLTDDVYLFDTSSDFQKKVIRSTRSWVVLFTHSDGQLCQSCPQIGQIFAEAAALSKGYVSFGVVDTSKEEMRSSLPENVQGVPQINMFTAPGKRNAYATNKNKRWYRASIMYSQTNTGVSARGLKRWAYERIPDNVIRLSLENGNFTTWTQAEISTMDNNNKGALILFTDKSQVSTLMKSLSAVINDQISVAQVSSVASPELALKALEAFKFKGEDKNLPLLVMLLPGKDGIDYYGSSTGAKLSKASLEDLYEFACSHISTLSDTISDSDSDNDTEPKTDASKVDWSQIPLPEETTHIENASTALFFRSSPAVIALRHTSTDADAPTSQIPEDWNEQRKKYMGQGIRTYVIHCDDIARKDGVSKSNVLVRICAKYGKDEGKTWSYVGMPYHLVEESEEASSQDDESELSSRLEMLQHHSEASDAAKSIGDTIPDMVMRVPASALQNFIAGAIQTGSMPCLLLGSAKIKSPPQMLLSLSSAVAGLVQIGFIQNTSPEVLTTLGLNANMKLPIFICMHQPPPGQGDHPEGALATSMYDRRMFGKFSYDSMLTFVLHTAQFKDEQEFASWFENSKRRHGLELGKREEEGQPQQPSSTKLSVEEDLDIDVNANTWANRCIDSQKNVLCVIGLFDGSEGHANLENDIENLRVVQKKVVEEQAKQPGSTRFRFMWIDATCQKRFTKTIGVELSALPAVYVYHPHKYLGQKMIMGYDSNNIDRLLKQIIIRKGRGFAPVGNDKSLALEDIDCSSLPERAALPQATDDDDADLDDMLAEIRAEEERERQQRQLEEEEEKKQRNKDKKNEKKKKTKKKKKKKKKVKDEL</sequence>
<evidence type="ECO:0000313" key="4">
    <source>
        <dbReference type="EMBL" id="CAE0440257.1"/>
    </source>
</evidence>
<dbReference type="Gene3D" id="3.40.30.10">
    <property type="entry name" value="Glutaredoxin"/>
    <property type="match status" value="1"/>
</dbReference>
<evidence type="ECO:0000313" key="3">
    <source>
        <dbReference type="EMBL" id="CAE0440256.1"/>
    </source>
</evidence>
<dbReference type="EMBL" id="HBIN01013755">
    <property type="protein sequence ID" value="CAE0440257.1"/>
    <property type="molecule type" value="Transcribed_RNA"/>
</dbReference>
<accession>A0A6S8D713</accession>
<feature type="signal peptide" evidence="2">
    <location>
        <begin position="1"/>
        <end position="29"/>
    </location>
</feature>
<dbReference type="SUPFAM" id="SSF52833">
    <property type="entry name" value="Thioredoxin-like"/>
    <property type="match status" value="1"/>
</dbReference>
<feature type="chain" id="PRO_5036393511" description="Thioredoxin domain-containing protein" evidence="2">
    <location>
        <begin position="30"/>
        <end position="882"/>
    </location>
</feature>
<feature type="region of interest" description="Disordered" evidence="1">
    <location>
        <begin position="641"/>
        <end position="661"/>
    </location>
</feature>
<proteinExistence type="predicted"/>
<name>A0A6S8D713_9STRA</name>
<dbReference type="PANTHER" id="PTHR45184:SF1">
    <property type="entry name" value="DNAJ PROTEIN ERDJ3A"/>
    <property type="match status" value="1"/>
</dbReference>
<evidence type="ECO:0008006" key="5">
    <source>
        <dbReference type="Google" id="ProtNLM"/>
    </source>
</evidence>
<dbReference type="InterPro" id="IPR036249">
    <property type="entry name" value="Thioredoxin-like_sf"/>
</dbReference>
<protein>
    <recommendedName>
        <fullName evidence="5">Thioredoxin domain-containing protein</fullName>
    </recommendedName>
</protein>
<gene>
    <name evidence="3" type="ORF">ASTO00021_LOCUS10394</name>
    <name evidence="4" type="ORF">ASTO00021_LOCUS10395</name>
</gene>